<evidence type="ECO:0000313" key="1">
    <source>
        <dbReference type="EMBL" id="MBD3869485.1"/>
    </source>
</evidence>
<comment type="caution">
    <text evidence="1">The sequence shown here is derived from an EMBL/GenBank/DDBJ whole genome shotgun (WGS) entry which is preliminary data.</text>
</comment>
<proteinExistence type="predicted"/>
<dbReference type="InterPro" id="IPR011250">
    <property type="entry name" value="OMP/PagP_B-barrel"/>
</dbReference>
<protein>
    <recommendedName>
        <fullName evidence="3">Outer membrane protein beta-barrel domain-containing protein</fullName>
    </recommendedName>
</protein>
<sequence>MIRKLWMIPVVAGLILVMPSAAMAWKPAGGAVDLVYWLGEMDFSGETDDMEGFGVEADVWITPRLGASLDYYPTNGGGVFNQLDTNYVALDLKWKLLNAEEKGFLSAGLGWQATALTVPGDRISTKGFRLVLEGEATIAGPVRGYMRYAHLPDLDDLAPQVTGGDGVEYALGLKLDVRYFEIVAGYRVHDFGFDFTGIGPAAIDIDNAGMIAGISWQF</sequence>
<accession>A0A8J6Y8Z3</accession>
<dbReference type="SUPFAM" id="SSF56925">
    <property type="entry name" value="OMPA-like"/>
    <property type="match status" value="1"/>
</dbReference>
<dbReference type="Proteomes" id="UP000648239">
    <property type="component" value="Unassembled WGS sequence"/>
</dbReference>
<reference evidence="1 2" key="1">
    <citation type="submission" date="2020-08" db="EMBL/GenBank/DDBJ databases">
        <title>Acidobacteriota in marine sediments use diverse sulfur dissimilation pathways.</title>
        <authorList>
            <person name="Wasmund K."/>
        </authorList>
    </citation>
    <scope>NUCLEOTIDE SEQUENCE [LARGE SCALE GENOMIC DNA]</scope>
    <source>
        <strain evidence="1">MAG AM4</strain>
    </source>
</reference>
<dbReference type="EMBL" id="JACXWD010000097">
    <property type="protein sequence ID" value="MBD3869485.1"/>
    <property type="molecule type" value="Genomic_DNA"/>
</dbReference>
<evidence type="ECO:0000313" key="2">
    <source>
        <dbReference type="Proteomes" id="UP000648239"/>
    </source>
</evidence>
<name>A0A8J6Y8Z3_9BACT</name>
<dbReference type="AlphaFoldDB" id="A0A8J6Y8Z3"/>
<evidence type="ECO:0008006" key="3">
    <source>
        <dbReference type="Google" id="ProtNLM"/>
    </source>
</evidence>
<gene>
    <name evidence="1" type="ORF">IFK94_15290</name>
</gene>
<organism evidence="1 2">
    <name type="scientific">Candidatus Polarisedimenticola svalbardensis</name>
    <dbReference type="NCBI Taxonomy" id="2886004"/>
    <lineage>
        <taxon>Bacteria</taxon>
        <taxon>Pseudomonadati</taxon>
        <taxon>Acidobacteriota</taxon>
        <taxon>Candidatus Polarisedimenticolia</taxon>
        <taxon>Candidatus Polarisedimenticolales</taxon>
        <taxon>Candidatus Polarisedimenticolaceae</taxon>
        <taxon>Candidatus Polarisedimenticola</taxon>
    </lineage>
</organism>